<dbReference type="AlphaFoldDB" id="A0A8J1KXY8"/>
<protein>
    <submittedName>
        <fullName evidence="4">Uncharacterized protein LOC121394673</fullName>
    </submittedName>
</protein>
<dbReference type="KEGG" id="xla:121394673"/>
<dbReference type="GeneID" id="121394673"/>
<organism evidence="3 4">
    <name type="scientific">Xenopus laevis</name>
    <name type="common">African clawed frog</name>
    <dbReference type="NCBI Taxonomy" id="8355"/>
    <lineage>
        <taxon>Eukaryota</taxon>
        <taxon>Metazoa</taxon>
        <taxon>Chordata</taxon>
        <taxon>Craniata</taxon>
        <taxon>Vertebrata</taxon>
        <taxon>Euteleostomi</taxon>
        <taxon>Amphibia</taxon>
        <taxon>Batrachia</taxon>
        <taxon>Anura</taxon>
        <taxon>Pipoidea</taxon>
        <taxon>Pipidae</taxon>
        <taxon>Xenopodinae</taxon>
        <taxon>Xenopus</taxon>
        <taxon>Xenopus</taxon>
    </lineage>
</organism>
<feature type="domain" description="P2X purinoreceptor 7 intracellular" evidence="2">
    <location>
        <begin position="126"/>
        <end position="266"/>
    </location>
</feature>
<gene>
    <name evidence="4" type="primary">LOC121394673</name>
</gene>
<feature type="compositionally biased region" description="Polar residues" evidence="1">
    <location>
        <begin position="125"/>
        <end position="135"/>
    </location>
</feature>
<keyword evidence="3" id="KW-1185">Reference proteome</keyword>
<dbReference type="PANTHER" id="PTHR36981">
    <property type="entry name" value="ZGC:195170"/>
    <property type="match status" value="1"/>
</dbReference>
<reference evidence="4" key="1">
    <citation type="submission" date="2025-08" db="UniProtKB">
        <authorList>
            <consortium name="RefSeq"/>
        </authorList>
    </citation>
    <scope>IDENTIFICATION</scope>
    <source>
        <strain evidence="4">J_2021</strain>
        <tissue evidence="4">Erythrocytes</tissue>
    </source>
</reference>
<name>A0A8J1KXY8_XENLA</name>
<dbReference type="RefSeq" id="XP_041422170.1">
    <property type="nucleotide sequence ID" value="XM_041566236.1"/>
</dbReference>
<dbReference type="Pfam" id="PF20478">
    <property type="entry name" value="P2RX7_C"/>
    <property type="match status" value="1"/>
</dbReference>
<proteinExistence type="predicted"/>
<feature type="region of interest" description="Disordered" evidence="1">
    <location>
        <begin position="107"/>
        <end position="137"/>
    </location>
</feature>
<evidence type="ECO:0000259" key="2">
    <source>
        <dbReference type="Pfam" id="PF20478"/>
    </source>
</evidence>
<evidence type="ECO:0000313" key="3">
    <source>
        <dbReference type="Proteomes" id="UP000186698"/>
    </source>
</evidence>
<sequence length="279" mass="31887">MRTDQKILIRKKGAEQVKASCAVFYIPKHRCSTSAFPKNYKNPKTLFILAVGGRSASARQLLYCSLLLCIVQDTETMECVEPSTSSDIPLSREGKMAYIDAQLRAKHGDGKDEPCFPQNPRRLASDQNSENSAVQPSPRIGNTDWCICDNCVAMPTDLESKCCKEIDNIINVTDEEFSCILQHPFFYDYCQHRERIEINLKMIGQQRHPPNVRDLNRLLRKTAYKGFSAWIHGYLGKGVRRPIPSCAVKVIRDKFPDPEELYMGFRQHQDYPAEYMALD</sequence>
<evidence type="ECO:0000313" key="4">
    <source>
        <dbReference type="RefSeq" id="XP_041422170.1"/>
    </source>
</evidence>
<dbReference type="Proteomes" id="UP000186698">
    <property type="component" value="Chromosome 6L"/>
</dbReference>
<dbReference type="OrthoDB" id="9898708at2759"/>
<evidence type="ECO:0000256" key="1">
    <source>
        <dbReference type="SAM" id="MobiDB-lite"/>
    </source>
</evidence>
<accession>A0A8J1KXY8</accession>
<dbReference type="PANTHER" id="PTHR36981:SF8">
    <property type="entry name" value="P2X PURINOCEPTOR 7-LIKE"/>
    <property type="match status" value="1"/>
</dbReference>
<dbReference type="InterPro" id="IPR046815">
    <property type="entry name" value="P2RX7_C"/>
</dbReference>